<evidence type="ECO:0000256" key="2">
    <source>
        <dbReference type="SAM" id="Phobius"/>
    </source>
</evidence>
<name>A0A2S5VPL9_9MICO</name>
<dbReference type="EMBL" id="PSXY01000032">
    <property type="protein sequence ID" value="PPF64845.1"/>
    <property type="molecule type" value="Genomic_DNA"/>
</dbReference>
<keyword evidence="2" id="KW-0472">Membrane</keyword>
<organism evidence="3 4">
    <name type="scientific">Clavibacter michiganensis</name>
    <dbReference type="NCBI Taxonomy" id="28447"/>
    <lineage>
        <taxon>Bacteria</taxon>
        <taxon>Bacillati</taxon>
        <taxon>Actinomycetota</taxon>
        <taxon>Actinomycetes</taxon>
        <taxon>Micrococcales</taxon>
        <taxon>Microbacteriaceae</taxon>
        <taxon>Clavibacter</taxon>
    </lineage>
</organism>
<reference evidence="3 4" key="1">
    <citation type="submission" date="2018-02" db="EMBL/GenBank/DDBJ databases">
        <title>Bacteriophage NCPPB3778 and a type I-E CRISPR drive the evolution of the US Biological Select Agent, Rathayibacter toxicus.</title>
        <authorList>
            <person name="Davis E.W.II."/>
            <person name="Tabima J.F."/>
            <person name="Weisberg A.J."/>
            <person name="Lopes L.D."/>
            <person name="Wiseman M.S."/>
            <person name="Wiseman M.S."/>
            <person name="Pupko T."/>
            <person name="Belcher M.S."/>
            <person name="Sechler A.J."/>
            <person name="Tancos M.A."/>
            <person name="Schroeder B.K."/>
            <person name="Murray T.D."/>
            <person name="Luster D.G."/>
            <person name="Schneider W.L."/>
            <person name="Rogers E."/>
            <person name="Andreote F.D."/>
            <person name="Grunwald N.J."/>
            <person name="Putnam M.L."/>
            <person name="Chang J.H."/>
        </authorList>
    </citation>
    <scope>NUCLEOTIDE SEQUENCE [LARGE SCALE GENOMIC DNA]</scope>
    <source>
        <strain evidence="3 4">AY1B3</strain>
    </source>
</reference>
<evidence type="ECO:0000313" key="3">
    <source>
        <dbReference type="EMBL" id="PPF64845.1"/>
    </source>
</evidence>
<comment type="caution">
    <text evidence="3">The sequence shown here is derived from an EMBL/GenBank/DDBJ whole genome shotgun (WGS) entry which is preliminary data.</text>
</comment>
<gene>
    <name evidence="3" type="ORF">C5E16_14025</name>
</gene>
<dbReference type="Proteomes" id="UP000239241">
    <property type="component" value="Unassembled WGS sequence"/>
</dbReference>
<evidence type="ECO:0008006" key="5">
    <source>
        <dbReference type="Google" id="ProtNLM"/>
    </source>
</evidence>
<protein>
    <recommendedName>
        <fullName evidence="5">Anti-sigma factor</fullName>
    </recommendedName>
</protein>
<sequence>MTDDRFRDPDADRFPDPGADATDHRFPDPDADATDDRRAELIAAALADDLSPAETAELDARRAADPTIDAEIALLGGLPSAIRGIGSWRDARPSAELTRRVERIAAGDGEQETPVAAPGDGPAGDDLAAHRTARSRRRPLLLVAGAAACLVVGAVGGASLATPRADVATGPAGTLGAVEDVTFAGAPAGVDVEGDVVAHTWGTETVLSIDGLPAGDAFTVVVVDARGFEHASGSMLGSAVRIDCRMNADVPRADAASVEIRDAAGDRVAVAELPPVDA</sequence>
<dbReference type="RefSeq" id="WP_104291167.1">
    <property type="nucleotide sequence ID" value="NZ_PSXY01000032.1"/>
</dbReference>
<accession>A0A2S5VPL9</accession>
<evidence type="ECO:0000256" key="1">
    <source>
        <dbReference type="SAM" id="MobiDB-lite"/>
    </source>
</evidence>
<feature type="region of interest" description="Disordered" evidence="1">
    <location>
        <begin position="106"/>
        <end position="127"/>
    </location>
</feature>
<keyword evidence="2" id="KW-0812">Transmembrane</keyword>
<proteinExistence type="predicted"/>
<feature type="transmembrane region" description="Helical" evidence="2">
    <location>
        <begin position="140"/>
        <end position="161"/>
    </location>
</feature>
<evidence type="ECO:0000313" key="4">
    <source>
        <dbReference type="Proteomes" id="UP000239241"/>
    </source>
</evidence>
<feature type="region of interest" description="Disordered" evidence="1">
    <location>
        <begin position="1"/>
        <end position="37"/>
    </location>
</feature>
<keyword evidence="2" id="KW-1133">Transmembrane helix</keyword>
<dbReference type="AlphaFoldDB" id="A0A2S5VPL9"/>